<dbReference type="EMBL" id="CAUYUJ010022559">
    <property type="protein sequence ID" value="CAK0911314.1"/>
    <property type="molecule type" value="Genomic_DNA"/>
</dbReference>
<feature type="compositionally biased region" description="Basic residues" evidence="1">
    <location>
        <begin position="59"/>
        <end position="72"/>
    </location>
</feature>
<dbReference type="Proteomes" id="UP001189429">
    <property type="component" value="Unassembled WGS sequence"/>
</dbReference>
<comment type="caution">
    <text evidence="2">The sequence shown here is derived from an EMBL/GenBank/DDBJ whole genome shotgun (WGS) entry which is preliminary data.</text>
</comment>
<organism evidence="2 3">
    <name type="scientific">Prorocentrum cordatum</name>
    <dbReference type="NCBI Taxonomy" id="2364126"/>
    <lineage>
        <taxon>Eukaryota</taxon>
        <taxon>Sar</taxon>
        <taxon>Alveolata</taxon>
        <taxon>Dinophyceae</taxon>
        <taxon>Prorocentrales</taxon>
        <taxon>Prorocentraceae</taxon>
        <taxon>Prorocentrum</taxon>
    </lineage>
</organism>
<reference evidence="2" key="1">
    <citation type="submission" date="2023-10" db="EMBL/GenBank/DDBJ databases">
        <authorList>
            <person name="Chen Y."/>
            <person name="Shah S."/>
            <person name="Dougan E. K."/>
            <person name="Thang M."/>
            <person name="Chan C."/>
        </authorList>
    </citation>
    <scope>NUCLEOTIDE SEQUENCE [LARGE SCALE GENOMIC DNA]</scope>
</reference>
<gene>
    <name evidence="2" type="ORF">PCOR1329_LOCUS85232</name>
</gene>
<keyword evidence="3" id="KW-1185">Reference proteome</keyword>
<feature type="region of interest" description="Disordered" evidence="1">
    <location>
        <begin position="1"/>
        <end position="86"/>
    </location>
</feature>
<evidence type="ECO:0000313" key="3">
    <source>
        <dbReference type="Proteomes" id="UP001189429"/>
    </source>
</evidence>
<name>A0ABN9YI34_9DINO</name>
<feature type="non-terminal residue" evidence="2">
    <location>
        <position position="1"/>
    </location>
</feature>
<evidence type="ECO:0000256" key="1">
    <source>
        <dbReference type="SAM" id="MobiDB-lite"/>
    </source>
</evidence>
<accession>A0ABN9YI34</accession>
<proteinExistence type="predicted"/>
<sequence length="86" mass="9641">EVARGPQQPGGRESPPASSLRATPRQRVCRHNTPSGVMPRRARIDGRQPWKKGIQWQRPPRRRGSAARRRSPTRTGSLDAQHCLDG</sequence>
<evidence type="ECO:0000313" key="2">
    <source>
        <dbReference type="EMBL" id="CAK0911314.1"/>
    </source>
</evidence>
<protein>
    <submittedName>
        <fullName evidence="2">Uncharacterized protein</fullName>
    </submittedName>
</protein>